<dbReference type="SUPFAM" id="SSF54292">
    <property type="entry name" value="2Fe-2S ferredoxin-like"/>
    <property type="match status" value="1"/>
</dbReference>
<evidence type="ECO:0000259" key="10">
    <source>
        <dbReference type="PROSITE" id="PS51085"/>
    </source>
</evidence>
<dbReference type="InterPro" id="IPR012675">
    <property type="entry name" value="Beta-grasp_dom_sf"/>
</dbReference>
<organism evidence="11 12">
    <name type="scientific">Haloarcula limicola</name>
    <dbReference type="NCBI Taxonomy" id="1429915"/>
    <lineage>
        <taxon>Archaea</taxon>
        <taxon>Methanobacteriati</taxon>
        <taxon>Methanobacteriota</taxon>
        <taxon>Stenosarchaea group</taxon>
        <taxon>Halobacteria</taxon>
        <taxon>Halobacteriales</taxon>
        <taxon>Haloarculaceae</taxon>
        <taxon>Haloarcula</taxon>
    </lineage>
</organism>
<evidence type="ECO:0000256" key="2">
    <source>
        <dbReference type="ARBA" id="ARBA00022448"/>
    </source>
</evidence>
<dbReference type="InterPro" id="IPR036010">
    <property type="entry name" value="2Fe-2S_ferredoxin-like_sf"/>
</dbReference>
<comment type="similarity">
    <text evidence="1">Belongs to the 2Fe2S plant-type ferredoxin family.</text>
</comment>
<keyword evidence="12" id="KW-1185">Reference proteome</keyword>
<feature type="domain" description="2Fe-2S ferredoxin-type" evidence="10">
    <location>
        <begin position="104"/>
        <end position="196"/>
    </location>
</feature>
<dbReference type="GO" id="GO:0046872">
    <property type="term" value="F:metal ion binding"/>
    <property type="evidence" value="ECO:0007669"/>
    <property type="project" value="UniProtKB-KW"/>
</dbReference>
<dbReference type="Gene3D" id="3.10.20.30">
    <property type="match status" value="1"/>
</dbReference>
<evidence type="ECO:0000256" key="6">
    <source>
        <dbReference type="ARBA" id="ARBA00023004"/>
    </source>
</evidence>
<evidence type="ECO:0000256" key="5">
    <source>
        <dbReference type="ARBA" id="ARBA00022982"/>
    </source>
</evidence>
<evidence type="ECO:0000256" key="9">
    <source>
        <dbReference type="SAM" id="MobiDB-lite"/>
    </source>
</evidence>
<gene>
    <name evidence="11" type="ORF">KTS45_08830</name>
</gene>
<dbReference type="PROSITE" id="PS51085">
    <property type="entry name" value="2FE2S_FER_2"/>
    <property type="match status" value="1"/>
</dbReference>
<dbReference type="RefSeq" id="WP_162317364.1">
    <property type="nucleotide sequence ID" value="NZ_JAHQXF010000001.1"/>
</dbReference>
<dbReference type="OrthoDB" id="235534at2157"/>
<dbReference type="Proteomes" id="UP000766550">
    <property type="component" value="Unassembled WGS sequence"/>
</dbReference>
<evidence type="ECO:0000313" key="12">
    <source>
        <dbReference type="Proteomes" id="UP000766550"/>
    </source>
</evidence>
<keyword evidence="2" id="KW-0813">Transport</keyword>
<evidence type="ECO:0000256" key="8">
    <source>
        <dbReference type="ARBA" id="ARBA00034078"/>
    </source>
</evidence>
<keyword evidence="7" id="KW-0411">Iron-sulfur</keyword>
<dbReference type="PANTHER" id="PTHR43112:SF3">
    <property type="entry name" value="FERREDOXIN-2, CHLOROPLASTIC"/>
    <property type="match status" value="1"/>
</dbReference>
<sequence length="196" mass="20953">MVELAGVLGGAVLALTVVALHYAKGTGWEASEDISQEVLEQRAASVPETDFPEPYNRSIGGGGAAAIPAGGSEGELAEGEEGEAEEEEEGFDPDAIADDEVEYYEVEFAKEGETIEVASNEPLLEAGEDEGWDLPYACREGQCISCAGHIEDGPAEDYIRHSQNESLFEDDMEDGYCLTCVAYPVDDFTLETSESP</sequence>
<dbReference type="CDD" id="cd00207">
    <property type="entry name" value="fer2"/>
    <property type="match status" value="1"/>
</dbReference>
<keyword evidence="5" id="KW-0249">Electron transport</keyword>
<comment type="cofactor">
    <cofactor evidence="8">
        <name>[2Fe-2S] cluster</name>
        <dbReference type="ChEBI" id="CHEBI:190135"/>
    </cofactor>
</comment>
<protein>
    <submittedName>
        <fullName evidence="11">2Fe-2S iron-sulfur cluster binding domain-containing protein</fullName>
    </submittedName>
</protein>
<name>A0A8J7YAJ5_9EURY</name>
<feature type="region of interest" description="Disordered" evidence="9">
    <location>
        <begin position="59"/>
        <end position="97"/>
    </location>
</feature>
<accession>A0A8J7YAJ5</accession>
<dbReference type="AlphaFoldDB" id="A0A8J7YAJ5"/>
<dbReference type="InterPro" id="IPR001041">
    <property type="entry name" value="2Fe-2S_ferredoxin-type"/>
</dbReference>
<feature type="compositionally biased region" description="Acidic residues" evidence="9">
    <location>
        <begin position="75"/>
        <end position="97"/>
    </location>
</feature>
<keyword evidence="4" id="KW-0479">Metal-binding</keyword>
<reference evidence="11 12" key="1">
    <citation type="submission" date="2021-06" db="EMBL/GenBank/DDBJ databases">
        <title>New haloarchaea isolates fom saline soil.</title>
        <authorList>
            <person name="Duran-Viseras A."/>
            <person name="Sanchez-Porro C.S."/>
            <person name="Ventosa A."/>
        </authorList>
    </citation>
    <scope>NUCLEOTIDE SEQUENCE [LARGE SCALE GENOMIC DNA]</scope>
    <source>
        <strain evidence="11 12">JCM 183640</strain>
    </source>
</reference>
<dbReference type="PANTHER" id="PTHR43112">
    <property type="entry name" value="FERREDOXIN"/>
    <property type="match status" value="1"/>
</dbReference>
<keyword evidence="3" id="KW-0001">2Fe-2S</keyword>
<comment type="caution">
    <text evidence="11">The sequence shown here is derived from an EMBL/GenBank/DDBJ whole genome shotgun (WGS) entry which is preliminary data.</text>
</comment>
<dbReference type="EMBL" id="JAHQXF010000001">
    <property type="protein sequence ID" value="MBV0924304.1"/>
    <property type="molecule type" value="Genomic_DNA"/>
</dbReference>
<evidence type="ECO:0000256" key="3">
    <source>
        <dbReference type="ARBA" id="ARBA00022714"/>
    </source>
</evidence>
<keyword evidence="6" id="KW-0408">Iron</keyword>
<dbReference type="Pfam" id="PF00111">
    <property type="entry name" value="Fer2"/>
    <property type="match status" value="1"/>
</dbReference>
<evidence type="ECO:0000256" key="7">
    <source>
        <dbReference type="ARBA" id="ARBA00023014"/>
    </source>
</evidence>
<evidence type="ECO:0000256" key="1">
    <source>
        <dbReference type="ARBA" id="ARBA00007874"/>
    </source>
</evidence>
<proteinExistence type="inferred from homology"/>
<dbReference type="GO" id="GO:0051537">
    <property type="term" value="F:2 iron, 2 sulfur cluster binding"/>
    <property type="evidence" value="ECO:0007669"/>
    <property type="project" value="UniProtKB-KW"/>
</dbReference>
<evidence type="ECO:0000256" key="4">
    <source>
        <dbReference type="ARBA" id="ARBA00022723"/>
    </source>
</evidence>
<evidence type="ECO:0000313" key="11">
    <source>
        <dbReference type="EMBL" id="MBV0924304.1"/>
    </source>
</evidence>